<sequence>MSAMMLAVSAAWMGLAPPALAQGAQRTLRVGWQKGSNLAILKARGNLDERLRSEGVNVRWVEFTAGPQMLEALNVGGIDFACVGETPPVFAQAAGADLVYVANEPPAPLAEKVLVPKDSPIRSVAELKGKRVALNRGSNVHYLLVKLLEREGLGYGDVTVALLPPAEARAAFENGSIDAWVIWDPFAQAAVGQIGARVLADGDGVVKNYNFYLSTRPYAQQHADVLRWALEEVRKTGDWTTQNFDAAAQILAPQIGLSPEITRAALENYAYGVTPIAEEVVANQQAIADTFADLKLIPRRLDVSTVIWTP</sequence>
<dbReference type="PANTHER" id="PTHR30024:SF42">
    <property type="entry name" value="ALIPHATIC SULFONATES-BINDING PROTEIN-RELATED"/>
    <property type="match status" value="1"/>
</dbReference>
<evidence type="ECO:0000256" key="1">
    <source>
        <dbReference type="ARBA" id="ARBA00004418"/>
    </source>
</evidence>
<dbReference type="FunFam" id="3.40.190.10:FF:000050">
    <property type="entry name" value="Sulfonate ABC transporter substrate-binding protein"/>
    <property type="match status" value="1"/>
</dbReference>
<comment type="caution">
    <text evidence="9">The sequence shown here is derived from an EMBL/GenBank/DDBJ whole genome shotgun (WGS) entry which is preliminary data.</text>
</comment>
<keyword evidence="3" id="KW-0813">Transport</keyword>
<dbReference type="RefSeq" id="WP_143948577.1">
    <property type="nucleotide sequence ID" value="NZ_BAABMB010000001.1"/>
</dbReference>
<dbReference type="InterPro" id="IPR010067">
    <property type="entry name" value="ABC_SsuA_sub-bd"/>
</dbReference>
<name>A0A556ANQ1_9BURK</name>
<evidence type="ECO:0000256" key="2">
    <source>
        <dbReference type="ARBA" id="ARBA00010742"/>
    </source>
</evidence>
<dbReference type="AlphaFoldDB" id="A0A556ANQ1"/>
<proteinExistence type="inferred from homology"/>
<accession>A0A556ANQ1</accession>
<keyword evidence="4 7" id="KW-0732">Signal</keyword>
<evidence type="ECO:0000256" key="5">
    <source>
        <dbReference type="ARBA" id="ARBA00055538"/>
    </source>
</evidence>
<gene>
    <name evidence="9" type="ORF">FOZ76_12390</name>
</gene>
<dbReference type="InterPro" id="IPR001638">
    <property type="entry name" value="Solute-binding_3/MltF_N"/>
</dbReference>
<dbReference type="GO" id="GO:0042626">
    <property type="term" value="F:ATPase-coupled transmembrane transporter activity"/>
    <property type="evidence" value="ECO:0007669"/>
    <property type="project" value="InterPro"/>
</dbReference>
<protein>
    <recommendedName>
        <fullName evidence="6">Putative aliphatic sulfonates-binding protein</fullName>
    </recommendedName>
</protein>
<dbReference type="NCBIfam" id="NF008588">
    <property type="entry name" value="PRK11553.1"/>
    <property type="match status" value="1"/>
</dbReference>
<dbReference type="Proteomes" id="UP000318405">
    <property type="component" value="Unassembled WGS sequence"/>
</dbReference>
<dbReference type="EMBL" id="VLTJ01000024">
    <property type="protein sequence ID" value="TSH94516.1"/>
    <property type="molecule type" value="Genomic_DNA"/>
</dbReference>
<dbReference type="CDD" id="cd13557">
    <property type="entry name" value="PBP2_SsuA"/>
    <property type="match status" value="1"/>
</dbReference>
<evidence type="ECO:0000256" key="3">
    <source>
        <dbReference type="ARBA" id="ARBA00022448"/>
    </source>
</evidence>
<feature type="chain" id="PRO_5021859216" description="Putative aliphatic sulfonates-binding protein" evidence="7">
    <location>
        <begin position="22"/>
        <end position="310"/>
    </location>
</feature>
<comment type="subcellular location">
    <subcellularLocation>
        <location evidence="1">Periplasm</location>
    </subcellularLocation>
</comment>
<dbReference type="OrthoDB" id="286202at2"/>
<evidence type="ECO:0000256" key="4">
    <source>
        <dbReference type="ARBA" id="ARBA00022729"/>
    </source>
</evidence>
<evidence type="ECO:0000259" key="8">
    <source>
        <dbReference type="SMART" id="SM00062"/>
    </source>
</evidence>
<dbReference type="GO" id="GO:0016020">
    <property type="term" value="C:membrane"/>
    <property type="evidence" value="ECO:0007669"/>
    <property type="project" value="InterPro"/>
</dbReference>
<evidence type="ECO:0000313" key="9">
    <source>
        <dbReference type="EMBL" id="TSH94516.1"/>
    </source>
</evidence>
<reference evidence="9 10" key="1">
    <citation type="submission" date="2019-07" db="EMBL/GenBank/DDBJ databases">
        <title>Qingshengfaniella alkalisoli gen. nov., sp. nov., isolated from saline soil.</title>
        <authorList>
            <person name="Xu L."/>
            <person name="Huang X.-X."/>
            <person name="Sun J.-Q."/>
        </authorList>
    </citation>
    <scope>NUCLEOTIDE SEQUENCE [LARGE SCALE GENOMIC DNA]</scope>
    <source>
        <strain evidence="9 10">DSM 27279</strain>
    </source>
</reference>
<comment type="similarity">
    <text evidence="2">Belongs to the bacterial solute-binding protein SsuA/TauA family.</text>
</comment>
<evidence type="ECO:0000256" key="6">
    <source>
        <dbReference type="ARBA" id="ARBA00070228"/>
    </source>
</evidence>
<evidence type="ECO:0000313" key="10">
    <source>
        <dbReference type="Proteomes" id="UP000318405"/>
    </source>
</evidence>
<dbReference type="InterPro" id="IPR015168">
    <property type="entry name" value="SsuA/THI5"/>
</dbReference>
<dbReference type="SUPFAM" id="SSF53850">
    <property type="entry name" value="Periplasmic binding protein-like II"/>
    <property type="match status" value="1"/>
</dbReference>
<dbReference type="PANTHER" id="PTHR30024">
    <property type="entry name" value="ALIPHATIC SULFONATES-BINDING PROTEIN-RELATED"/>
    <property type="match status" value="1"/>
</dbReference>
<dbReference type="Pfam" id="PF09084">
    <property type="entry name" value="NMT1"/>
    <property type="match status" value="1"/>
</dbReference>
<comment type="function">
    <text evidence="5">Part of a binding-protein-dependent transport system for aliphatic sulfonates. Putative binding protein.</text>
</comment>
<dbReference type="SMART" id="SM00062">
    <property type="entry name" value="PBPb"/>
    <property type="match status" value="1"/>
</dbReference>
<dbReference type="Gene3D" id="3.40.190.10">
    <property type="entry name" value="Periplasmic binding protein-like II"/>
    <property type="match status" value="2"/>
</dbReference>
<evidence type="ECO:0000256" key="7">
    <source>
        <dbReference type="SAM" id="SignalP"/>
    </source>
</evidence>
<keyword evidence="10" id="KW-1185">Reference proteome</keyword>
<organism evidence="9 10">
    <name type="scientific">Verticiella sediminum</name>
    <dbReference type="NCBI Taxonomy" id="1247510"/>
    <lineage>
        <taxon>Bacteria</taxon>
        <taxon>Pseudomonadati</taxon>
        <taxon>Pseudomonadota</taxon>
        <taxon>Betaproteobacteria</taxon>
        <taxon>Burkholderiales</taxon>
        <taxon>Alcaligenaceae</taxon>
        <taxon>Verticiella</taxon>
    </lineage>
</organism>
<feature type="domain" description="Solute-binding protein family 3/N-terminal" evidence="8">
    <location>
        <begin position="27"/>
        <end position="247"/>
    </location>
</feature>
<feature type="signal peptide" evidence="7">
    <location>
        <begin position="1"/>
        <end position="21"/>
    </location>
</feature>
<dbReference type="GO" id="GO:0042597">
    <property type="term" value="C:periplasmic space"/>
    <property type="evidence" value="ECO:0007669"/>
    <property type="project" value="UniProtKB-SubCell"/>
</dbReference>
<dbReference type="NCBIfam" id="TIGR01728">
    <property type="entry name" value="SsuA_fam"/>
    <property type="match status" value="1"/>
</dbReference>